<keyword evidence="3 6" id="KW-0378">Hydrolase</keyword>
<dbReference type="SUPFAM" id="SSF51556">
    <property type="entry name" value="Metallo-dependent hydrolases"/>
    <property type="match status" value="1"/>
</dbReference>
<feature type="domain" description="Adenine deaminase C-terminal" evidence="8">
    <location>
        <begin position="371"/>
        <end position="536"/>
    </location>
</feature>
<dbReference type="InterPro" id="IPR006680">
    <property type="entry name" value="Amidohydro-rel"/>
</dbReference>
<keyword evidence="10" id="KW-1185">Reference proteome</keyword>
<reference evidence="9" key="2">
    <citation type="submission" date="2014-09" db="EMBL/GenBank/DDBJ databases">
        <title>Criblamydia sequanensis harbors a mega-plasmid encoding arsenite resistance.</title>
        <authorList>
            <person name="Bertelli C."/>
            <person name="Goesmann A."/>
            <person name="Greub G."/>
        </authorList>
    </citation>
    <scope>NUCLEOTIDE SEQUENCE [LARGE SCALE GENOMIC DNA]</scope>
    <source>
        <strain evidence="9">CRIB-18</strain>
    </source>
</reference>
<evidence type="ECO:0000256" key="1">
    <source>
        <dbReference type="ARBA" id="ARBA00006773"/>
    </source>
</evidence>
<name>A0A090D132_9BACT</name>
<comment type="similarity">
    <text evidence="1 6">Belongs to the metallo-dependent hydrolases superfamily. Adenine deaminase family.</text>
</comment>
<dbReference type="RefSeq" id="WP_041016817.1">
    <property type="nucleotide sequence ID" value="NZ_CCEJ010000003.1"/>
</dbReference>
<keyword evidence="4 6" id="KW-0464">Manganese</keyword>
<dbReference type="EC" id="3.5.4.2" evidence="2 6"/>
<dbReference type="Pfam" id="PF01979">
    <property type="entry name" value="Amidohydro_1"/>
    <property type="match status" value="1"/>
</dbReference>
<evidence type="ECO:0000313" key="9">
    <source>
        <dbReference type="EMBL" id="CDR33303.1"/>
    </source>
</evidence>
<comment type="catalytic activity">
    <reaction evidence="5 6">
        <text>adenine + H2O + H(+) = hypoxanthine + NH4(+)</text>
        <dbReference type="Rhea" id="RHEA:23688"/>
        <dbReference type="ChEBI" id="CHEBI:15377"/>
        <dbReference type="ChEBI" id="CHEBI:15378"/>
        <dbReference type="ChEBI" id="CHEBI:16708"/>
        <dbReference type="ChEBI" id="CHEBI:17368"/>
        <dbReference type="ChEBI" id="CHEBI:28938"/>
        <dbReference type="EC" id="3.5.4.2"/>
    </reaction>
</comment>
<reference evidence="9" key="1">
    <citation type="submission" date="2013-12" db="EMBL/GenBank/DDBJ databases">
        <authorList>
            <person name="Linke B."/>
        </authorList>
    </citation>
    <scope>NUCLEOTIDE SEQUENCE [LARGE SCALE GENOMIC DNA]</scope>
    <source>
        <strain evidence="9">CRIB-18</strain>
    </source>
</reference>
<comment type="caution">
    <text evidence="9">The sequence shown here is derived from an EMBL/GenBank/DDBJ whole genome shotgun (WGS) entry which is preliminary data.</text>
</comment>
<dbReference type="OrthoDB" id="9775607at2"/>
<evidence type="ECO:0000256" key="6">
    <source>
        <dbReference type="HAMAP-Rule" id="MF_01518"/>
    </source>
</evidence>
<dbReference type="InterPro" id="IPR026912">
    <property type="entry name" value="Adenine_deam_C"/>
</dbReference>
<dbReference type="SUPFAM" id="SSF51338">
    <property type="entry name" value="Composite domain of metallo-dependent hydrolases"/>
    <property type="match status" value="1"/>
</dbReference>
<evidence type="ECO:0000256" key="3">
    <source>
        <dbReference type="ARBA" id="ARBA00022801"/>
    </source>
</evidence>
<dbReference type="Gene3D" id="3.20.20.140">
    <property type="entry name" value="Metal-dependent hydrolases"/>
    <property type="match status" value="1"/>
</dbReference>
<dbReference type="eggNOG" id="COG1001">
    <property type="taxonomic scope" value="Bacteria"/>
</dbReference>
<gene>
    <name evidence="9" type="primary">adeC</name>
    <name evidence="6" type="synonym">ade</name>
    <name evidence="9" type="ORF">CSEC_0466</name>
</gene>
<dbReference type="Pfam" id="PF13382">
    <property type="entry name" value="Adenine_deam_C"/>
    <property type="match status" value="1"/>
</dbReference>
<evidence type="ECO:0000256" key="4">
    <source>
        <dbReference type="ARBA" id="ARBA00023211"/>
    </source>
</evidence>
<proteinExistence type="inferred from homology"/>
<dbReference type="Proteomes" id="UP000031552">
    <property type="component" value="Unassembled WGS sequence"/>
</dbReference>
<dbReference type="PANTHER" id="PTHR11113">
    <property type="entry name" value="N-ACETYLGLUCOSAMINE-6-PHOSPHATE DEACETYLASE"/>
    <property type="match status" value="1"/>
</dbReference>
<dbReference type="InterPro" id="IPR032466">
    <property type="entry name" value="Metal_Hydrolase"/>
</dbReference>
<dbReference type="GO" id="GO:0006146">
    <property type="term" value="P:adenine catabolic process"/>
    <property type="evidence" value="ECO:0007669"/>
    <property type="project" value="InterPro"/>
</dbReference>
<dbReference type="HAMAP" id="MF_01518">
    <property type="entry name" value="Adenine_deamin"/>
    <property type="match status" value="1"/>
</dbReference>
<accession>A0A090D132</accession>
<dbReference type="GO" id="GO:0000034">
    <property type="term" value="F:adenine deaminase activity"/>
    <property type="evidence" value="ECO:0007669"/>
    <property type="project" value="UniProtKB-UniRule"/>
</dbReference>
<organism evidence="9 10">
    <name type="scientific">Candidatus Criblamydia sequanensis CRIB-18</name>
    <dbReference type="NCBI Taxonomy" id="1437425"/>
    <lineage>
        <taxon>Bacteria</taxon>
        <taxon>Pseudomonadati</taxon>
        <taxon>Chlamydiota</taxon>
        <taxon>Chlamydiia</taxon>
        <taxon>Parachlamydiales</taxon>
        <taxon>Candidatus Criblamydiaceae</taxon>
        <taxon>Candidatus Criblamydia</taxon>
    </lineage>
</organism>
<dbReference type="EMBL" id="CCEJ010000003">
    <property type="protein sequence ID" value="CDR33303.1"/>
    <property type="molecule type" value="Genomic_DNA"/>
</dbReference>
<dbReference type="CDD" id="cd01295">
    <property type="entry name" value="AdeC"/>
    <property type="match status" value="1"/>
</dbReference>
<dbReference type="STRING" id="1437425.CSEC_0466"/>
<comment type="cofactor">
    <cofactor evidence="6">
        <name>Mn(2+)</name>
        <dbReference type="ChEBI" id="CHEBI:29035"/>
    </cofactor>
</comment>
<evidence type="ECO:0000259" key="8">
    <source>
        <dbReference type="Pfam" id="PF13382"/>
    </source>
</evidence>
<protein>
    <recommendedName>
        <fullName evidence="2 6">Adenine deaminase</fullName>
        <shortName evidence="6">Adenase</shortName>
        <shortName evidence="6">Adenine aminase</shortName>
        <ecNumber evidence="2 6">3.5.4.2</ecNumber>
    </recommendedName>
</protein>
<feature type="domain" description="Amidohydrolase-related" evidence="7">
    <location>
        <begin position="43"/>
        <end position="322"/>
    </location>
</feature>
<evidence type="ECO:0000256" key="5">
    <source>
        <dbReference type="ARBA" id="ARBA00047720"/>
    </source>
</evidence>
<dbReference type="InterPro" id="IPR011059">
    <property type="entry name" value="Metal-dep_hydrolase_composite"/>
</dbReference>
<dbReference type="InterPro" id="IPR006679">
    <property type="entry name" value="Adenine_deam"/>
</dbReference>
<evidence type="ECO:0000256" key="2">
    <source>
        <dbReference type="ARBA" id="ARBA00012782"/>
    </source>
</evidence>
<evidence type="ECO:0000259" key="7">
    <source>
        <dbReference type="Pfam" id="PF01979"/>
    </source>
</evidence>
<dbReference type="NCBIfam" id="TIGR01178">
    <property type="entry name" value="ade"/>
    <property type="match status" value="1"/>
</dbReference>
<dbReference type="PANTHER" id="PTHR11113:SF2">
    <property type="entry name" value="ADENINE DEAMINASE"/>
    <property type="match status" value="1"/>
</dbReference>
<dbReference type="AlphaFoldDB" id="A0A090D132"/>
<sequence length="538" mass="58419">MTFKIQGNVVDIVNLKIFPAEIKVENGIIAAILPLDKELLGPFILPGFVDAHVHIESSMLVPSEFARLAVKHGTVATVSDPHEIANVLGIPGVRYMVQNGKEVLFNFCFGAPSCVPATPFETAGAKLDVTDLKTLFEEDHLSYLSEMMNYPGVLAKDEAVLAKINLAKQLNLQIDGHAPLVRGKNAKEYFSNGITTDHECSQLEEGLEKANLGVNILIREGSAAKNFEALHPLIRSHPEKIMFCSDDKHPDDLLKGHINEIVKRALRKGYNLMDVLRIASLNPIRHYGLKVGLLQAGDSADFIVVDNLTSFDVKTTVIKGIVVFDKGVTLMPRPAISQLNNFDAELKDEKDFAIKAGPTPINVIKAFDGELITDSFLETPLIEEGCFVSDTKKDLLKLAVVNRYKNAKPAIAFIQGFGFKEGAIASSVAHDSHNIIAVGVNDSDLKEAVNAVIRSKGGVAVASKGKVYSLALPVAGLMSDKEGDFVAKEYEALNLKAKALGSSLASPFMTLSFMALLVIPKLKLSDFGLFDVDQFKLV</sequence>
<evidence type="ECO:0000313" key="10">
    <source>
        <dbReference type="Proteomes" id="UP000031552"/>
    </source>
</evidence>